<dbReference type="RefSeq" id="WP_380869220.1">
    <property type="nucleotide sequence ID" value="NZ_JBHUMA010000006.1"/>
</dbReference>
<evidence type="ECO:0000256" key="2">
    <source>
        <dbReference type="ARBA" id="ARBA00023125"/>
    </source>
</evidence>
<evidence type="ECO:0000313" key="6">
    <source>
        <dbReference type="Proteomes" id="UP001597393"/>
    </source>
</evidence>
<comment type="similarity">
    <text evidence="1">Belongs to the 'phage' integrase family.</text>
</comment>
<evidence type="ECO:0000256" key="1">
    <source>
        <dbReference type="ARBA" id="ARBA00008857"/>
    </source>
</evidence>
<dbReference type="Pfam" id="PF13102">
    <property type="entry name" value="Phage_int_SAM_5"/>
    <property type="match status" value="1"/>
</dbReference>
<dbReference type="InterPro" id="IPR035386">
    <property type="entry name" value="Arm-DNA-bind_5"/>
</dbReference>
<dbReference type="SUPFAM" id="SSF56349">
    <property type="entry name" value="DNA breaking-rejoining enzymes"/>
    <property type="match status" value="1"/>
</dbReference>
<sequence>MKTNFNVLFFLKKPKNYQSQSLCFIYWRITLGGKRWERPTGKKTAAENWNVHAGRIFGKTQQVKTINAFLENLRTKLYSVYDELRMEGSNLDILALKHRYLGIKEAEYTILDAVKMHNEKMQALVENGEYAIGTLKRFQVLDRHIQQFVKHTYNQSDVTLNDIEQTFVDDFEFYLRSVKSNDINTSNKHLKNLKKIILTCLRYKWIDQNPFDGRKLQSKPVNRTFLTADELKRITEKELTTQRLIQVRDFFLFSCYTGLSYADVHKLRLSDISTGVDGGKWIFTNRQKTDSRVAVPLLPVARSILAKYADNPWCQTNNRALPISSNQKMNEYLVEIAALCGINKTLGNRVAKRTFATTVTLMNGVPIESVSKMLGHSSIRTTQLYAKVLDKKVSDDMAPLMEKFVI</sequence>
<dbReference type="Gene3D" id="1.10.150.130">
    <property type="match status" value="1"/>
</dbReference>
<gene>
    <name evidence="5" type="ORF">ACFSQ3_09020</name>
</gene>
<keyword evidence="6" id="KW-1185">Reference proteome</keyword>
<dbReference type="PANTHER" id="PTHR30349">
    <property type="entry name" value="PHAGE INTEGRASE-RELATED"/>
    <property type="match status" value="1"/>
</dbReference>
<keyword evidence="3" id="KW-0233">DNA recombination</keyword>
<dbReference type="CDD" id="cd01185">
    <property type="entry name" value="INTN1_C_like"/>
    <property type="match status" value="1"/>
</dbReference>
<dbReference type="Gene3D" id="1.10.443.10">
    <property type="entry name" value="Intergrase catalytic core"/>
    <property type="match status" value="1"/>
</dbReference>
<dbReference type="PANTHER" id="PTHR30349:SF64">
    <property type="entry name" value="PROPHAGE INTEGRASE INTD-RELATED"/>
    <property type="match status" value="1"/>
</dbReference>
<keyword evidence="2" id="KW-0238">DNA-binding</keyword>
<evidence type="ECO:0000256" key="3">
    <source>
        <dbReference type="ARBA" id="ARBA00023172"/>
    </source>
</evidence>
<accession>A0ABW5NJ07</accession>
<comment type="caution">
    <text evidence="5">The sequence shown here is derived from an EMBL/GenBank/DDBJ whole genome shotgun (WGS) entry which is preliminary data.</text>
</comment>
<name>A0ABW5NJ07_9SPHI</name>
<dbReference type="PROSITE" id="PS51898">
    <property type="entry name" value="TYR_RECOMBINASE"/>
    <property type="match status" value="1"/>
</dbReference>
<organism evidence="5 6">
    <name type="scientific">Sphingobacterium corticis</name>
    <dbReference type="NCBI Taxonomy" id="1812823"/>
    <lineage>
        <taxon>Bacteria</taxon>
        <taxon>Pseudomonadati</taxon>
        <taxon>Bacteroidota</taxon>
        <taxon>Sphingobacteriia</taxon>
        <taxon>Sphingobacteriales</taxon>
        <taxon>Sphingobacteriaceae</taxon>
        <taxon>Sphingobacterium</taxon>
    </lineage>
</organism>
<dbReference type="InterPro" id="IPR002104">
    <property type="entry name" value="Integrase_catalytic"/>
</dbReference>
<protein>
    <submittedName>
        <fullName evidence="5">Site-specific integrase</fullName>
    </submittedName>
</protein>
<dbReference type="InterPro" id="IPR025269">
    <property type="entry name" value="SAM-like_dom"/>
</dbReference>
<dbReference type="Pfam" id="PF00589">
    <property type="entry name" value="Phage_integrase"/>
    <property type="match status" value="1"/>
</dbReference>
<dbReference type="InterPro" id="IPR013762">
    <property type="entry name" value="Integrase-like_cat_sf"/>
</dbReference>
<evidence type="ECO:0000313" key="5">
    <source>
        <dbReference type="EMBL" id="MFD2599094.1"/>
    </source>
</evidence>
<dbReference type="InterPro" id="IPR011010">
    <property type="entry name" value="DNA_brk_join_enz"/>
</dbReference>
<dbReference type="Pfam" id="PF17293">
    <property type="entry name" value="Arm-DNA-bind_5"/>
    <property type="match status" value="1"/>
</dbReference>
<dbReference type="InterPro" id="IPR050090">
    <property type="entry name" value="Tyrosine_recombinase_XerCD"/>
</dbReference>
<feature type="domain" description="Tyr recombinase" evidence="4">
    <location>
        <begin position="221"/>
        <end position="399"/>
    </location>
</feature>
<proteinExistence type="inferred from homology"/>
<evidence type="ECO:0000259" key="4">
    <source>
        <dbReference type="PROSITE" id="PS51898"/>
    </source>
</evidence>
<dbReference type="InterPro" id="IPR010998">
    <property type="entry name" value="Integrase_recombinase_N"/>
</dbReference>
<reference evidence="6" key="1">
    <citation type="journal article" date="2019" name="Int. J. Syst. Evol. Microbiol.">
        <title>The Global Catalogue of Microorganisms (GCM) 10K type strain sequencing project: providing services to taxonomists for standard genome sequencing and annotation.</title>
        <authorList>
            <consortium name="The Broad Institute Genomics Platform"/>
            <consortium name="The Broad Institute Genome Sequencing Center for Infectious Disease"/>
            <person name="Wu L."/>
            <person name="Ma J."/>
        </authorList>
    </citation>
    <scope>NUCLEOTIDE SEQUENCE [LARGE SCALE GENOMIC DNA]</scope>
    <source>
        <strain evidence="6">KCTC 42248</strain>
    </source>
</reference>
<dbReference type="EMBL" id="JBHUMA010000006">
    <property type="protein sequence ID" value="MFD2599094.1"/>
    <property type="molecule type" value="Genomic_DNA"/>
</dbReference>
<dbReference type="Proteomes" id="UP001597393">
    <property type="component" value="Unassembled WGS sequence"/>
</dbReference>